<dbReference type="Proteomes" id="UP000199163">
    <property type="component" value="Unassembled WGS sequence"/>
</dbReference>
<sequence>MPTCKGCGASIQWIKTPKGKAMPADTQEQTVVTKHGDVVKGFTPHWATCSQARTFKK</sequence>
<dbReference type="STRING" id="568899.SAMN05192534_12434"/>
<proteinExistence type="predicted"/>
<keyword evidence="2" id="KW-1185">Reference proteome</keyword>
<dbReference type="AlphaFoldDB" id="A0A1G8IIK4"/>
<reference evidence="1 2" key="1">
    <citation type="submission" date="2016-10" db="EMBL/GenBank/DDBJ databases">
        <authorList>
            <person name="de Groot N.N."/>
        </authorList>
    </citation>
    <scope>NUCLEOTIDE SEQUENCE [LARGE SCALE GENOMIC DNA]</scope>
    <source>
        <strain evidence="1 2">DSM 21632</strain>
    </source>
</reference>
<dbReference type="EMBL" id="FNDK01000024">
    <property type="protein sequence ID" value="SDI18662.1"/>
    <property type="molecule type" value="Genomic_DNA"/>
</dbReference>
<dbReference type="RefSeq" id="WP_175487558.1">
    <property type="nucleotide sequence ID" value="NZ_FNDK01000024.1"/>
</dbReference>
<gene>
    <name evidence="1" type="ORF">SAMN05192534_12434</name>
</gene>
<organism evidence="1 2">
    <name type="scientific">Alteribacillus persepolensis</name>
    <dbReference type="NCBI Taxonomy" id="568899"/>
    <lineage>
        <taxon>Bacteria</taxon>
        <taxon>Bacillati</taxon>
        <taxon>Bacillota</taxon>
        <taxon>Bacilli</taxon>
        <taxon>Bacillales</taxon>
        <taxon>Bacillaceae</taxon>
        <taxon>Alteribacillus</taxon>
    </lineage>
</organism>
<evidence type="ECO:0000313" key="1">
    <source>
        <dbReference type="EMBL" id="SDI18662.1"/>
    </source>
</evidence>
<name>A0A1G8IIK4_9BACI</name>
<accession>A0A1G8IIK4</accession>
<evidence type="ECO:0000313" key="2">
    <source>
        <dbReference type="Proteomes" id="UP000199163"/>
    </source>
</evidence>
<protein>
    <submittedName>
        <fullName evidence="1">Uncharacterized protein</fullName>
    </submittedName>
</protein>